<evidence type="ECO:0000313" key="7">
    <source>
        <dbReference type="EMBL" id="GFH55703.1"/>
    </source>
</evidence>
<dbReference type="SMART" id="SM00028">
    <property type="entry name" value="TPR"/>
    <property type="match status" value="2"/>
</dbReference>
<dbReference type="SUPFAM" id="SSF48452">
    <property type="entry name" value="TPR-like"/>
    <property type="match status" value="1"/>
</dbReference>
<proteinExistence type="predicted"/>
<dbReference type="GO" id="GO:0008270">
    <property type="term" value="F:zinc ion binding"/>
    <property type="evidence" value="ECO:0007669"/>
    <property type="project" value="UniProtKB-KW"/>
</dbReference>
<feature type="domain" description="MYND-type" evidence="6">
    <location>
        <begin position="474"/>
        <end position="516"/>
    </location>
</feature>
<dbReference type="InterPro" id="IPR002893">
    <property type="entry name" value="Znf_MYND"/>
</dbReference>
<dbReference type="PROSITE" id="PS50865">
    <property type="entry name" value="ZF_MYND_2"/>
    <property type="match status" value="1"/>
</dbReference>
<dbReference type="Pfam" id="PF01753">
    <property type="entry name" value="zf-MYND"/>
    <property type="match status" value="1"/>
</dbReference>
<dbReference type="SUPFAM" id="SSF144232">
    <property type="entry name" value="HIT/MYND zinc finger-like"/>
    <property type="match status" value="1"/>
</dbReference>
<dbReference type="PANTHER" id="PTHR44749">
    <property type="entry name" value="SUPPRESSOR OF RPS4-RLD 1"/>
    <property type="match status" value="1"/>
</dbReference>
<dbReference type="InterPro" id="IPR044650">
    <property type="entry name" value="SRFR1-like"/>
</dbReference>
<dbReference type="GO" id="GO:0045892">
    <property type="term" value="P:negative regulation of DNA-templated transcription"/>
    <property type="evidence" value="ECO:0007669"/>
    <property type="project" value="InterPro"/>
</dbReference>
<dbReference type="PROSITE" id="PS50005">
    <property type="entry name" value="TPR"/>
    <property type="match status" value="1"/>
</dbReference>
<dbReference type="Gene3D" id="1.25.40.10">
    <property type="entry name" value="Tetratricopeptide repeat domain"/>
    <property type="match status" value="1"/>
</dbReference>
<organism evidence="7 8">
    <name type="scientific">Chaetoceros tenuissimus</name>
    <dbReference type="NCBI Taxonomy" id="426638"/>
    <lineage>
        <taxon>Eukaryota</taxon>
        <taxon>Sar</taxon>
        <taxon>Stramenopiles</taxon>
        <taxon>Ochrophyta</taxon>
        <taxon>Bacillariophyta</taxon>
        <taxon>Coscinodiscophyceae</taxon>
        <taxon>Chaetocerotophycidae</taxon>
        <taxon>Chaetocerotales</taxon>
        <taxon>Chaetocerotaceae</taxon>
        <taxon>Chaetoceros</taxon>
    </lineage>
</organism>
<dbReference type="PROSITE" id="PS01360">
    <property type="entry name" value="ZF_MYND_1"/>
    <property type="match status" value="1"/>
</dbReference>
<accession>A0AAD3D0T0</accession>
<evidence type="ECO:0000259" key="6">
    <source>
        <dbReference type="PROSITE" id="PS50865"/>
    </source>
</evidence>
<evidence type="ECO:0000256" key="4">
    <source>
        <dbReference type="PROSITE-ProRule" id="PRU00134"/>
    </source>
</evidence>
<dbReference type="EMBL" id="BLLK01000051">
    <property type="protein sequence ID" value="GFH55703.1"/>
    <property type="molecule type" value="Genomic_DNA"/>
</dbReference>
<evidence type="ECO:0000256" key="1">
    <source>
        <dbReference type="ARBA" id="ARBA00022723"/>
    </source>
</evidence>
<evidence type="ECO:0000256" key="5">
    <source>
        <dbReference type="PROSITE-ProRule" id="PRU00339"/>
    </source>
</evidence>
<evidence type="ECO:0000256" key="3">
    <source>
        <dbReference type="ARBA" id="ARBA00022833"/>
    </source>
</evidence>
<reference evidence="7 8" key="1">
    <citation type="journal article" date="2021" name="Sci. Rep.">
        <title>The genome of the diatom Chaetoceros tenuissimus carries an ancient integrated fragment of an extant virus.</title>
        <authorList>
            <person name="Hongo Y."/>
            <person name="Kimura K."/>
            <person name="Takaki Y."/>
            <person name="Yoshida Y."/>
            <person name="Baba S."/>
            <person name="Kobayashi G."/>
            <person name="Nagasaki K."/>
            <person name="Hano T."/>
            <person name="Tomaru Y."/>
        </authorList>
    </citation>
    <scope>NUCLEOTIDE SEQUENCE [LARGE SCALE GENOMIC DNA]</scope>
    <source>
        <strain evidence="7 8">NIES-3715</strain>
    </source>
</reference>
<comment type="caution">
    <text evidence="7">The sequence shown here is derived from an EMBL/GenBank/DDBJ whole genome shotgun (WGS) entry which is preliminary data.</text>
</comment>
<dbReference type="InterPro" id="IPR019734">
    <property type="entry name" value="TPR_rpt"/>
</dbReference>
<dbReference type="Proteomes" id="UP001054902">
    <property type="component" value="Unassembled WGS sequence"/>
</dbReference>
<dbReference type="AlphaFoldDB" id="A0AAD3D0T0"/>
<keyword evidence="2 4" id="KW-0863">Zinc-finger</keyword>
<protein>
    <recommendedName>
        <fullName evidence="6">MYND-type domain-containing protein</fullName>
    </recommendedName>
</protein>
<gene>
    <name evidence="7" type="ORF">CTEN210_12179</name>
</gene>
<keyword evidence="3" id="KW-0862">Zinc</keyword>
<keyword evidence="1" id="KW-0479">Metal-binding</keyword>
<keyword evidence="5" id="KW-0802">TPR repeat</keyword>
<evidence type="ECO:0000313" key="8">
    <source>
        <dbReference type="Proteomes" id="UP001054902"/>
    </source>
</evidence>
<dbReference type="InterPro" id="IPR011990">
    <property type="entry name" value="TPR-like_helical_dom_sf"/>
</dbReference>
<keyword evidence="8" id="KW-1185">Reference proteome</keyword>
<feature type="repeat" description="TPR" evidence="5">
    <location>
        <begin position="42"/>
        <end position="75"/>
    </location>
</feature>
<dbReference type="Gene3D" id="6.10.140.2220">
    <property type="match status" value="1"/>
</dbReference>
<name>A0AAD3D0T0_9STRA</name>
<evidence type="ECO:0000256" key="2">
    <source>
        <dbReference type="ARBA" id="ARBA00022771"/>
    </source>
</evidence>
<sequence length="601" mass="68739">MVKMTIESVQKGIDAINIQDDSAEAALERCNKAIDATSSPDAQLLASRASAFYRLEKYRDAIKDCEDALEKDPKCLLALQTCGKSFFALKEYGSAAAELRDAQAVSFDESIERELSKIYKKLNQEKLEKFDFDEKQGGWQGPGERNTKNCAKKNKKIIKKATYGTKNEAEWLNEKWNSQKYIPNASNQAKVQKLGDGYATRKIRKYDPGFTEKADKLQNLCVEFCEVLSTSTKEERIQLVRKIEKSGDELQNEIIKVLLLHGIHDIGFIPCYLPDVITNKCIARFDCGVSIGPETMVPCKKETYPIAYELFEAAIKDADECIRLLHFPEYIASLSPTMKANPMDTFVSQNSVEMNFMLQLRCMKENPILAMYARQKRPQMNSMIMMRGKSYQYLEEYELAMNDFRAVCSRKRMDSPETWNQPPSLRDATMECLNTATLIKLRDKVPRPHYTKEELDKFEKEVGLGLYSAEKYFCGFCNAKKSNKVNLRLCSGCKNAWFCSRECLKKAWKAGHKAKCKPLIGRHVSHMYPISMEQIQYIMKDVEETGFCCMQSPNNCWVICQENGKYFDSLSNCELNFQKMEGGYFLRVGSSNHLVCSCCAR</sequence>
<dbReference type="PANTHER" id="PTHR44749:SF1">
    <property type="entry name" value="TETRATRICOPEPTIDE-LIKE HELICAL DOMAIN-CONTAINING PROTEIN"/>
    <property type="match status" value="1"/>
</dbReference>